<sequence length="394" mass="42376">MPLINAQTNPTADQFYVVPDDVSKYNLGEIIGNNRTVDTVIDPSNLKRAYQILYRTNSKGNIPDATVATVFVPAKPKKPAKLFSYQAPEDATVLDCATSYALLKDTSSNNSGLQPLAKQVIEYALSRGYYVVAPDAEGSQSAWLVGATEGQACLDAINATIRGLQLPAKTPVALFGYSGGAHTTVWASSLAAKYAPNLNIVGASYGGTPIDLRACFYKLNATPLALIAGGALFGLANGIPALRSYLVSEFNDIGRSDDKKFHDPGFCISKFIYAGFLSNDYLKDFNDPILARGTPASTIVDDESLLSNVSSKTIPVPKFPRLQYHSREDNVIPFDPAQAYVSQQCNTTTNLRLAFAAYPAGDHITTGNNVTYPLAFLRDALEGNLTTITCGQPY</sequence>
<dbReference type="Gene3D" id="3.40.50.1820">
    <property type="entry name" value="alpha/beta hydrolase"/>
    <property type="match status" value="1"/>
</dbReference>
<dbReference type="Proteomes" id="UP000504637">
    <property type="component" value="Unplaced"/>
</dbReference>
<dbReference type="GO" id="GO:0016042">
    <property type="term" value="P:lipid catabolic process"/>
    <property type="evidence" value="ECO:0007669"/>
    <property type="project" value="UniProtKB-UniRule"/>
</dbReference>
<dbReference type="PANTHER" id="PTHR34853:SF1">
    <property type="entry name" value="LIPASE 5"/>
    <property type="match status" value="1"/>
</dbReference>
<keyword evidence="2" id="KW-1185">Reference proteome</keyword>
<evidence type="ECO:0000256" key="1">
    <source>
        <dbReference type="PIRNR" id="PIRNR029171"/>
    </source>
</evidence>
<dbReference type="InterPro" id="IPR029058">
    <property type="entry name" value="AB_hydrolase_fold"/>
</dbReference>
<accession>A0A6J3LXA6</accession>
<dbReference type="GO" id="GO:0004806">
    <property type="term" value="F:triacylglycerol lipase activity"/>
    <property type="evidence" value="ECO:0007669"/>
    <property type="project" value="UniProtKB-UniRule"/>
</dbReference>
<evidence type="ECO:0000313" key="2">
    <source>
        <dbReference type="Proteomes" id="UP000504637"/>
    </source>
</evidence>
<dbReference type="PANTHER" id="PTHR34853">
    <property type="match status" value="1"/>
</dbReference>
<proteinExistence type="inferred from homology"/>
<dbReference type="Gene3D" id="1.10.260.130">
    <property type="match status" value="1"/>
</dbReference>
<dbReference type="GeneID" id="54359701"/>
<reference evidence="3" key="2">
    <citation type="submission" date="2020-04" db="EMBL/GenBank/DDBJ databases">
        <authorList>
            <consortium name="NCBI Genome Project"/>
        </authorList>
    </citation>
    <scope>NUCLEOTIDE SEQUENCE</scope>
    <source>
        <strain evidence="3">CBS 342.82</strain>
    </source>
</reference>
<dbReference type="AlphaFoldDB" id="A0A6J3LXA6"/>
<dbReference type="SUPFAM" id="SSF53474">
    <property type="entry name" value="alpha/beta-Hydrolases"/>
    <property type="match status" value="1"/>
</dbReference>
<dbReference type="OrthoDB" id="2373480at2759"/>
<reference evidence="3" key="3">
    <citation type="submission" date="2025-08" db="UniProtKB">
        <authorList>
            <consortium name="RefSeq"/>
        </authorList>
    </citation>
    <scope>IDENTIFICATION</scope>
    <source>
        <strain evidence="3">CBS 342.82</strain>
    </source>
</reference>
<gene>
    <name evidence="3" type="ORF">K489DRAFT_326399</name>
</gene>
<dbReference type="PIRSF" id="PIRSF029171">
    <property type="entry name" value="Esterase_LipA"/>
    <property type="match status" value="1"/>
</dbReference>
<comment type="similarity">
    <text evidence="1">Belongs to the AB hydrolase superfamily. Lipase family.</text>
</comment>
<dbReference type="InterPro" id="IPR005152">
    <property type="entry name" value="Lipase_secreted"/>
</dbReference>
<name>A0A6J3LXA6_9PEZI</name>
<dbReference type="Pfam" id="PF03583">
    <property type="entry name" value="LIP"/>
    <property type="match status" value="1"/>
</dbReference>
<dbReference type="RefSeq" id="XP_033456308.1">
    <property type="nucleotide sequence ID" value="XM_033601901.1"/>
</dbReference>
<reference evidence="3" key="1">
    <citation type="submission" date="2020-01" db="EMBL/GenBank/DDBJ databases">
        <authorList>
            <consortium name="DOE Joint Genome Institute"/>
            <person name="Haridas S."/>
            <person name="Albert R."/>
            <person name="Binder M."/>
            <person name="Bloem J."/>
            <person name="Labutti K."/>
            <person name="Salamov A."/>
            <person name="Andreopoulos B."/>
            <person name="Baker S.E."/>
            <person name="Barry K."/>
            <person name="Bills G."/>
            <person name="Bluhm B.H."/>
            <person name="Cannon C."/>
            <person name="Castanera R."/>
            <person name="Culley D.E."/>
            <person name="Daum C."/>
            <person name="Ezra D."/>
            <person name="Gonzalez J.B."/>
            <person name="Henrissat B."/>
            <person name="Kuo A."/>
            <person name="Liang C."/>
            <person name="Lipzen A."/>
            <person name="Lutzoni F."/>
            <person name="Magnuson J."/>
            <person name="Mondo S."/>
            <person name="Nolan M."/>
            <person name="Ohm R."/>
            <person name="Pangilinan J."/>
            <person name="Park H.-J."/>
            <person name="Ramirez L."/>
            <person name="Alfaro M."/>
            <person name="Sun H."/>
            <person name="Tritt A."/>
            <person name="Yoshinaga Y."/>
            <person name="Zwiers L.-H."/>
            <person name="Turgeon B.G."/>
            <person name="Goodwin S.B."/>
            <person name="Spatafora J.W."/>
            <person name="Crous P.W."/>
            <person name="Grigoriev I.V."/>
        </authorList>
    </citation>
    <scope>NUCLEOTIDE SEQUENCE</scope>
    <source>
        <strain evidence="3">CBS 342.82</strain>
    </source>
</reference>
<evidence type="ECO:0000313" key="3">
    <source>
        <dbReference type="RefSeq" id="XP_033456308.1"/>
    </source>
</evidence>
<protein>
    <submittedName>
        <fullName evidence="3">LIP-domain-containing protein</fullName>
    </submittedName>
</protein>
<organism evidence="3">
    <name type="scientific">Dissoconium aciculare CBS 342.82</name>
    <dbReference type="NCBI Taxonomy" id="1314786"/>
    <lineage>
        <taxon>Eukaryota</taxon>
        <taxon>Fungi</taxon>
        <taxon>Dikarya</taxon>
        <taxon>Ascomycota</taxon>
        <taxon>Pezizomycotina</taxon>
        <taxon>Dothideomycetes</taxon>
        <taxon>Dothideomycetidae</taxon>
        <taxon>Mycosphaerellales</taxon>
        <taxon>Dissoconiaceae</taxon>
        <taxon>Dissoconium</taxon>
    </lineage>
</organism>